<evidence type="ECO:0000313" key="1">
    <source>
        <dbReference type="EMBL" id="CAL8125649.1"/>
    </source>
</evidence>
<proteinExistence type="predicted"/>
<dbReference type="Proteomes" id="UP001642540">
    <property type="component" value="Unassembled WGS sequence"/>
</dbReference>
<reference evidence="1 2" key="1">
    <citation type="submission" date="2024-08" db="EMBL/GenBank/DDBJ databases">
        <authorList>
            <person name="Cucini C."/>
            <person name="Frati F."/>
        </authorList>
    </citation>
    <scope>NUCLEOTIDE SEQUENCE [LARGE SCALE GENOMIC DNA]</scope>
</reference>
<protein>
    <submittedName>
        <fullName evidence="1">Uncharacterized protein</fullName>
    </submittedName>
</protein>
<accession>A0ABP1RC40</accession>
<gene>
    <name evidence="1" type="ORF">ODALV1_LOCUS21061</name>
</gene>
<comment type="caution">
    <text evidence="1">The sequence shown here is derived from an EMBL/GenBank/DDBJ whole genome shotgun (WGS) entry which is preliminary data.</text>
</comment>
<keyword evidence="2" id="KW-1185">Reference proteome</keyword>
<organism evidence="1 2">
    <name type="scientific">Orchesella dallaii</name>
    <dbReference type="NCBI Taxonomy" id="48710"/>
    <lineage>
        <taxon>Eukaryota</taxon>
        <taxon>Metazoa</taxon>
        <taxon>Ecdysozoa</taxon>
        <taxon>Arthropoda</taxon>
        <taxon>Hexapoda</taxon>
        <taxon>Collembola</taxon>
        <taxon>Entomobryomorpha</taxon>
        <taxon>Entomobryoidea</taxon>
        <taxon>Orchesellidae</taxon>
        <taxon>Orchesellinae</taxon>
        <taxon>Orchesella</taxon>
    </lineage>
</organism>
<name>A0ABP1RC40_9HEXA</name>
<evidence type="ECO:0000313" key="2">
    <source>
        <dbReference type="Proteomes" id="UP001642540"/>
    </source>
</evidence>
<sequence>MSSAEEFEKYAILKNMFRRRSSTEFTGACFAQVMNADEMPKILNECHSHVNPAELRKQIDQVDPARKPILKSLSVFSLEYKLVIKESTNHYTKNQQVFFKPFVFSLLLQTPAN</sequence>
<dbReference type="EMBL" id="CAXLJM020000069">
    <property type="protein sequence ID" value="CAL8125649.1"/>
    <property type="molecule type" value="Genomic_DNA"/>
</dbReference>